<organism evidence="2 3">
    <name type="scientific">Lupinus angustifolius</name>
    <name type="common">Narrow-leaved blue lupine</name>
    <dbReference type="NCBI Taxonomy" id="3871"/>
    <lineage>
        <taxon>Eukaryota</taxon>
        <taxon>Viridiplantae</taxon>
        <taxon>Streptophyta</taxon>
        <taxon>Embryophyta</taxon>
        <taxon>Tracheophyta</taxon>
        <taxon>Spermatophyta</taxon>
        <taxon>Magnoliopsida</taxon>
        <taxon>eudicotyledons</taxon>
        <taxon>Gunneridae</taxon>
        <taxon>Pentapetalae</taxon>
        <taxon>rosids</taxon>
        <taxon>fabids</taxon>
        <taxon>Fabales</taxon>
        <taxon>Fabaceae</taxon>
        <taxon>Papilionoideae</taxon>
        <taxon>50 kb inversion clade</taxon>
        <taxon>genistoids sensu lato</taxon>
        <taxon>core genistoids</taxon>
        <taxon>Genisteae</taxon>
        <taxon>Lupinus</taxon>
    </lineage>
</organism>
<evidence type="ECO:0000313" key="3">
    <source>
        <dbReference type="Proteomes" id="UP000188354"/>
    </source>
</evidence>
<gene>
    <name evidence="2" type="ORF">TanjilG_00504</name>
</gene>
<dbReference type="EMBL" id="CM007375">
    <property type="protein sequence ID" value="OIV96922.1"/>
    <property type="molecule type" value="Genomic_DNA"/>
</dbReference>
<name>A0A4P1QXZ0_LUPAN</name>
<sequence length="229" mass="26368">MASEGHRIANYIALDSDYLEDEELIEQTSMTKRKGLSTLPDLKQRNEADFELIFKSSLSRTVSNAKSIKKVGERLIKELQFIKKEQDMLEEISQLMAELKNEKFGRVKAEEELAKCKEELLKTQEEVEKLVYEKDKLERDGKSDLSQLVAEFEKEKTRRLEVEVQLTRCNGELAKALKESKYIEGCLVEKWKKSIHESFQNAIDQVCLGFPGLDMNSITLDPFKAVKGK</sequence>
<reference evidence="2 3" key="1">
    <citation type="journal article" date="2017" name="Plant Biotechnol. J.">
        <title>A comprehensive draft genome sequence for lupin (Lupinus angustifolius), an emerging health food: insights into plant-microbe interactions and legume evolution.</title>
        <authorList>
            <person name="Hane J.K."/>
            <person name="Ming Y."/>
            <person name="Kamphuis L.G."/>
            <person name="Nelson M.N."/>
            <person name="Garg G."/>
            <person name="Atkins C.A."/>
            <person name="Bayer P.E."/>
            <person name="Bravo A."/>
            <person name="Bringans S."/>
            <person name="Cannon S."/>
            <person name="Edwards D."/>
            <person name="Foley R."/>
            <person name="Gao L.L."/>
            <person name="Harrison M.J."/>
            <person name="Huang W."/>
            <person name="Hurgobin B."/>
            <person name="Li S."/>
            <person name="Liu C.W."/>
            <person name="McGrath A."/>
            <person name="Morahan G."/>
            <person name="Murray J."/>
            <person name="Weller J."/>
            <person name="Jian J."/>
            <person name="Singh K.B."/>
        </authorList>
    </citation>
    <scope>NUCLEOTIDE SEQUENCE [LARGE SCALE GENOMIC DNA]</scope>
    <source>
        <strain evidence="3">cv. Tanjil</strain>
        <tissue evidence="2">Whole plant</tissue>
    </source>
</reference>
<keyword evidence="1" id="KW-0175">Coiled coil</keyword>
<dbReference type="Proteomes" id="UP000188354">
    <property type="component" value="Chromosome LG15"/>
</dbReference>
<keyword evidence="3" id="KW-1185">Reference proteome</keyword>
<dbReference type="AlphaFoldDB" id="A0A4P1QXZ0"/>
<evidence type="ECO:0000256" key="1">
    <source>
        <dbReference type="SAM" id="Coils"/>
    </source>
</evidence>
<dbReference type="Gramene" id="OIV96922">
    <property type="protein sequence ID" value="OIV96922"/>
    <property type="gene ID" value="TanjilG_00504"/>
</dbReference>
<evidence type="ECO:0000313" key="2">
    <source>
        <dbReference type="EMBL" id="OIV96922.1"/>
    </source>
</evidence>
<accession>A0A4P1QXZ0</accession>
<feature type="coiled-coil region" evidence="1">
    <location>
        <begin position="82"/>
        <end position="140"/>
    </location>
</feature>
<protein>
    <submittedName>
        <fullName evidence="2">Uncharacterized protein</fullName>
    </submittedName>
</protein>
<proteinExistence type="predicted"/>